<feature type="domain" description="AAA+ ATPase" evidence="2">
    <location>
        <begin position="35"/>
        <end position="196"/>
    </location>
</feature>
<dbReference type="GO" id="GO:0031390">
    <property type="term" value="C:Ctf18 RFC-like complex"/>
    <property type="evidence" value="ECO:0007669"/>
    <property type="project" value="TreeGrafter"/>
</dbReference>
<dbReference type="InterPro" id="IPR050238">
    <property type="entry name" value="DNA_Rep/Repair_Clamp_Loader"/>
</dbReference>
<dbReference type="GO" id="GO:0005663">
    <property type="term" value="C:DNA replication factor C complex"/>
    <property type="evidence" value="ECO:0007669"/>
    <property type="project" value="TreeGrafter"/>
</dbReference>
<evidence type="ECO:0000313" key="4">
    <source>
        <dbReference type="Proteomes" id="UP000190831"/>
    </source>
</evidence>
<dbReference type="Gene3D" id="1.20.272.10">
    <property type="match status" value="1"/>
</dbReference>
<dbReference type="GO" id="GO:0031391">
    <property type="term" value="C:Elg1 RFC-like complex"/>
    <property type="evidence" value="ECO:0007669"/>
    <property type="project" value="TreeGrafter"/>
</dbReference>
<dbReference type="Gene3D" id="3.40.50.300">
    <property type="entry name" value="P-loop containing nucleotide triphosphate hydrolases"/>
    <property type="match status" value="1"/>
</dbReference>
<dbReference type="GO" id="GO:0006271">
    <property type="term" value="P:DNA strand elongation involved in DNA replication"/>
    <property type="evidence" value="ECO:0007669"/>
    <property type="project" value="UniProtKB-ARBA"/>
</dbReference>
<dbReference type="Gene3D" id="1.10.8.60">
    <property type="match status" value="1"/>
</dbReference>
<organism evidence="3 4">
    <name type="scientific">Lachancea fermentati</name>
    <name type="common">Zygosaccharomyces fermentati</name>
    <dbReference type="NCBI Taxonomy" id="4955"/>
    <lineage>
        <taxon>Eukaryota</taxon>
        <taxon>Fungi</taxon>
        <taxon>Dikarya</taxon>
        <taxon>Ascomycota</taxon>
        <taxon>Saccharomycotina</taxon>
        <taxon>Saccharomycetes</taxon>
        <taxon>Saccharomycetales</taxon>
        <taxon>Saccharomycetaceae</taxon>
        <taxon>Lachancea</taxon>
    </lineage>
</organism>
<keyword evidence="4" id="KW-1185">Reference proteome</keyword>
<dbReference type="CDD" id="cd00009">
    <property type="entry name" value="AAA"/>
    <property type="match status" value="1"/>
</dbReference>
<sequence length="357" mass="39825">MSLWVDKYRPKSLEALSHTKELNYFLQSLSSEARDLPHLLLYGPNGSGKKTRCMALLQAIFGSGVYKLKIDVRQFTTPSNRKLELNVVSSPYHLEITPSDMGNNDRIVIQELLKEVAQVEQVDFQTGSASESGGLAHRYKCVIINEADSLTRDAQAALRRTMEKYSRNIRLIMLCDTMSSIIAPIKSRCLLVRVPSPTNSETIDILEKVCKDEGVSAEAEIFNKIADSSNGNLRNALLTLEAMALNNEMSLKSTSAIIRPDWLVVILKMANHILKDKSVGCLVECRSTLYDLLAHCIPAKTILQELAFALLKNVNDDTLKLAIMKCASTFDERLRLGNKPIYHLEGFIAKVMCETSS</sequence>
<dbReference type="OrthoDB" id="761538at2759"/>
<evidence type="ECO:0000259" key="2">
    <source>
        <dbReference type="SMART" id="SM00382"/>
    </source>
</evidence>
<dbReference type="AlphaFoldDB" id="A0A1G4MIH2"/>
<dbReference type="Pfam" id="PF22534">
    <property type="entry name" value="RFC_C"/>
    <property type="match status" value="1"/>
</dbReference>
<evidence type="ECO:0000256" key="1">
    <source>
        <dbReference type="ARBA" id="ARBA00022705"/>
    </source>
</evidence>
<dbReference type="GO" id="GO:0006281">
    <property type="term" value="P:DNA repair"/>
    <property type="evidence" value="ECO:0007669"/>
    <property type="project" value="TreeGrafter"/>
</dbReference>
<dbReference type="InterPro" id="IPR008921">
    <property type="entry name" value="DNA_pol3_clamp-load_cplx_C"/>
</dbReference>
<gene>
    <name evidence="3" type="ORF">LAFE_0G16314G</name>
</gene>
<dbReference type="SUPFAM" id="SSF48019">
    <property type="entry name" value="post-AAA+ oligomerization domain-like"/>
    <property type="match status" value="1"/>
</dbReference>
<proteinExistence type="predicted"/>
<dbReference type="FunFam" id="3.40.50.300:FF:000136">
    <property type="entry name" value="Replication factor C subunit 5"/>
    <property type="match status" value="1"/>
</dbReference>
<dbReference type="PANTHER" id="PTHR11669:SF1">
    <property type="entry name" value="REPLICATION FACTOR C SUBUNIT 3"/>
    <property type="match status" value="1"/>
</dbReference>
<dbReference type="GO" id="GO:0031389">
    <property type="term" value="C:Rad17 RFC-like complex"/>
    <property type="evidence" value="ECO:0007669"/>
    <property type="project" value="TreeGrafter"/>
</dbReference>
<protein>
    <submittedName>
        <fullName evidence="3">LAFE_0G16314g1_1</fullName>
    </submittedName>
</protein>
<dbReference type="Pfam" id="PF21960">
    <property type="entry name" value="RCF1-5-like_lid"/>
    <property type="match status" value="1"/>
</dbReference>
<dbReference type="STRING" id="4955.A0A1G4MIH2"/>
<evidence type="ECO:0000313" key="3">
    <source>
        <dbReference type="EMBL" id="SCW03701.1"/>
    </source>
</evidence>
<dbReference type="Proteomes" id="UP000190831">
    <property type="component" value="Chromosome G"/>
</dbReference>
<name>A0A1G4MIH2_LACFM</name>
<dbReference type="Pfam" id="PF13177">
    <property type="entry name" value="DNA_pol3_delta2"/>
    <property type="match status" value="1"/>
</dbReference>
<reference evidence="3 4" key="1">
    <citation type="submission" date="2016-03" db="EMBL/GenBank/DDBJ databases">
        <authorList>
            <person name="Devillers H."/>
        </authorList>
    </citation>
    <scope>NUCLEOTIDE SEQUENCE [LARGE SCALE GENOMIC DNA]</scope>
    <source>
        <strain evidence="3">CBS 6772</strain>
    </source>
</reference>
<dbReference type="EMBL" id="LT598486">
    <property type="protein sequence ID" value="SCW03701.1"/>
    <property type="molecule type" value="Genomic_DNA"/>
</dbReference>
<dbReference type="PANTHER" id="PTHR11669">
    <property type="entry name" value="REPLICATION FACTOR C / DNA POLYMERASE III GAMMA-TAU SUBUNIT"/>
    <property type="match status" value="1"/>
</dbReference>
<dbReference type="GO" id="GO:0003677">
    <property type="term" value="F:DNA binding"/>
    <property type="evidence" value="ECO:0007669"/>
    <property type="project" value="InterPro"/>
</dbReference>
<dbReference type="SMART" id="SM00382">
    <property type="entry name" value="AAA"/>
    <property type="match status" value="1"/>
</dbReference>
<dbReference type="InterPro" id="IPR027417">
    <property type="entry name" value="P-loop_NTPase"/>
</dbReference>
<dbReference type="SUPFAM" id="SSF52540">
    <property type="entry name" value="P-loop containing nucleoside triphosphate hydrolases"/>
    <property type="match status" value="1"/>
</dbReference>
<keyword evidence="1" id="KW-0235">DNA replication</keyword>
<accession>A0A1G4MIH2</accession>
<dbReference type="InterPro" id="IPR003593">
    <property type="entry name" value="AAA+_ATPase"/>
</dbReference>
<dbReference type="OMA" id="LKADIMH"/>
<dbReference type="GO" id="GO:0003689">
    <property type="term" value="F:DNA clamp loader activity"/>
    <property type="evidence" value="ECO:0007669"/>
    <property type="project" value="TreeGrafter"/>
</dbReference>